<dbReference type="RefSeq" id="WP_209766661.1">
    <property type="nucleotide sequence ID" value="NZ_JAGINP010000008.1"/>
</dbReference>
<keyword evidence="3" id="KW-1185">Reference proteome</keyword>
<gene>
    <name evidence="2" type="ORF">J2851_002578</name>
</gene>
<feature type="transmembrane region" description="Helical" evidence="1">
    <location>
        <begin position="39"/>
        <end position="58"/>
    </location>
</feature>
<accession>A0ABS4SJX1</accession>
<sequence length="124" mass="12954">MNRTGVKTAVTLAAWACIVTIVVLSLAPADEMVRTGADGHLEHTAAYAGTGFFVGIAYRVEERWAVLGGLMSALAGTMEILQHFSPGRHPGFSDFGASSIGAVIGLAVAGLAVRNMLLARRSVR</sequence>
<evidence type="ECO:0000313" key="2">
    <source>
        <dbReference type="EMBL" id="MBP2292797.1"/>
    </source>
</evidence>
<feature type="transmembrane region" description="Helical" evidence="1">
    <location>
        <begin position="96"/>
        <end position="117"/>
    </location>
</feature>
<keyword evidence="1" id="KW-0472">Membrane</keyword>
<keyword evidence="1" id="KW-0812">Transmembrane</keyword>
<evidence type="ECO:0000256" key="1">
    <source>
        <dbReference type="SAM" id="Phobius"/>
    </source>
</evidence>
<comment type="caution">
    <text evidence="2">The sequence shown here is derived from an EMBL/GenBank/DDBJ whole genome shotgun (WGS) entry which is preliminary data.</text>
</comment>
<feature type="transmembrane region" description="Helical" evidence="1">
    <location>
        <begin position="65"/>
        <end position="84"/>
    </location>
</feature>
<name>A0ABS4SJX1_9PROT</name>
<organism evidence="2 3">
    <name type="scientific">Azospirillum rugosum</name>
    <dbReference type="NCBI Taxonomy" id="416170"/>
    <lineage>
        <taxon>Bacteria</taxon>
        <taxon>Pseudomonadati</taxon>
        <taxon>Pseudomonadota</taxon>
        <taxon>Alphaproteobacteria</taxon>
        <taxon>Rhodospirillales</taxon>
        <taxon>Azospirillaceae</taxon>
        <taxon>Azospirillum</taxon>
    </lineage>
</organism>
<reference evidence="2 3" key="1">
    <citation type="submission" date="2021-03" db="EMBL/GenBank/DDBJ databases">
        <title>Genomic Encyclopedia of Type Strains, Phase III (KMG-III): the genomes of soil and plant-associated and newly described type strains.</title>
        <authorList>
            <person name="Whitman W."/>
        </authorList>
    </citation>
    <scope>NUCLEOTIDE SEQUENCE [LARGE SCALE GENOMIC DNA]</scope>
    <source>
        <strain evidence="2 3">IMMIB AFH-6</strain>
    </source>
</reference>
<dbReference type="EMBL" id="JAGINP010000008">
    <property type="protein sequence ID" value="MBP2292797.1"/>
    <property type="molecule type" value="Genomic_DNA"/>
</dbReference>
<evidence type="ECO:0000313" key="3">
    <source>
        <dbReference type="Proteomes" id="UP000781958"/>
    </source>
</evidence>
<proteinExistence type="predicted"/>
<protein>
    <submittedName>
        <fullName evidence="2">VanZ family protein</fullName>
    </submittedName>
</protein>
<dbReference type="Proteomes" id="UP000781958">
    <property type="component" value="Unassembled WGS sequence"/>
</dbReference>
<keyword evidence="1" id="KW-1133">Transmembrane helix</keyword>